<dbReference type="EMBL" id="GBRH01257920">
    <property type="protein sequence ID" value="JAD39975.1"/>
    <property type="molecule type" value="Transcribed_RNA"/>
</dbReference>
<proteinExistence type="predicted"/>
<name>A0A0A8ZT75_ARUDO</name>
<organism evidence="1">
    <name type="scientific">Arundo donax</name>
    <name type="common">Giant reed</name>
    <name type="synonym">Donax arundinaceus</name>
    <dbReference type="NCBI Taxonomy" id="35708"/>
    <lineage>
        <taxon>Eukaryota</taxon>
        <taxon>Viridiplantae</taxon>
        <taxon>Streptophyta</taxon>
        <taxon>Embryophyta</taxon>
        <taxon>Tracheophyta</taxon>
        <taxon>Spermatophyta</taxon>
        <taxon>Magnoliopsida</taxon>
        <taxon>Liliopsida</taxon>
        <taxon>Poales</taxon>
        <taxon>Poaceae</taxon>
        <taxon>PACMAD clade</taxon>
        <taxon>Arundinoideae</taxon>
        <taxon>Arundineae</taxon>
        <taxon>Arundo</taxon>
    </lineage>
</organism>
<reference evidence="1" key="1">
    <citation type="submission" date="2014-09" db="EMBL/GenBank/DDBJ databases">
        <authorList>
            <person name="Magalhaes I.L.F."/>
            <person name="Oliveira U."/>
            <person name="Santos F.R."/>
            <person name="Vidigal T.H.D.A."/>
            <person name="Brescovit A.D."/>
            <person name="Santos A.J."/>
        </authorList>
    </citation>
    <scope>NUCLEOTIDE SEQUENCE</scope>
    <source>
        <tissue evidence="1">Shoot tissue taken approximately 20 cm above the soil surface</tissue>
    </source>
</reference>
<evidence type="ECO:0000313" key="1">
    <source>
        <dbReference type="EMBL" id="JAD39975.1"/>
    </source>
</evidence>
<reference evidence="1" key="2">
    <citation type="journal article" date="2015" name="Data Brief">
        <title>Shoot transcriptome of the giant reed, Arundo donax.</title>
        <authorList>
            <person name="Barrero R.A."/>
            <person name="Guerrero F.D."/>
            <person name="Moolhuijzen P."/>
            <person name="Goolsby J.A."/>
            <person name="Tidwell J."/>
            <person name="Bellgard S.E."/>
            <person name="Bellgard M.I."/>
        </authorList>
    </citation>
    <scope>NUCLEOTIDE SEQUENCE</scope>
    <source>
        <tissue evidence="1">Shoot tissue taken approximately 20 cm above the soil surface</tissue>
    </source>
</reference>
<dbReference type="AlphaFoldDB" id="A0A0A8ZT75"/>
<sequence length="50" mass="5723">MHIKVPLLGSSPSPTRCVPYSFFQFYLSQPQNKVISDPIVFEAIHFITIQ</sequence>
<protein>
    <submittedName>
        <fullName evidence="1">Uncharacterized protein</fullName>
    </submittedName>
</protein>
<accession>A0A0A8ZT75</accession>